<dbReference type="InterPro" id="IPR014710">
    <property type="entry name" value="RmlC-like_jellyroll"/>
</dbReference>
<comment type="caution">
    <text evidence="6">The sequence shown here is derived from an EMBL/GenBank/DDBJ whole genome shotgun (WGS) entry which is preliminary data.</text>
</comment>
<gene>
    <name evidence="6" type="ORF">NKG59_21410</name>
</gene>
<evidence type="ECO:0000256" key="3">
    <source>
        <dbReference type="ARBA" id="ARBA00023163"/>
    </source>
</evidence>
<proteinExistence type="predicted"/>
<evidence type="ECO:0000259" key="5">
    <source>
        <dbReference type="PROSITE" id="PS51063"/>
    </source>
</evidence>
<accession>A0AA42BJA5</accession>
<keyword evidence="7" id="KW-1185">Reference proteome</keyword>
<dbReference type="EMBL" id="JAMYWC010000007">
    <property type="protein sequence ID" value="MCP1174929.1"/>
    <property type="molecule type" value="Genomic_DNA"/>
</dbReference>
<dbReference type="GO" id="GO:0003677">
    <property type="term" value="F:DNA binding"/>
    <property type="evidence" value="ECO:0007669"/>
    <property type="project" value="UniProtKB-KW"/>
</dbReference>
<evidence type="ECO:0000313" key="6">
    <source>
        <dbReference type="EMBL" id="MCP1174929.1"/>
    </source>
</evidence>
<feature type="domain" description="Cyclic nucleotide-binding" evidence="4">
    <location>
        <begin position="1"/>
        <end position="115"/>
    </location>
</feature>
<dbReference type="InterPro" id="IPR018490">
    <property type="entry name" value="cNMP-bd_dom_sf"/>
</dbReference>
<keyword evidence="1" id="KW-0805">Transcription regulation</keyword>
<dbReference type="CDD" id="cd00038">
    <property type="entry name" value="CAP_ED"/>
    <property type="match status" value="1"/>
</dbReference>
<keyword evidence="3" id="KW-0804">Transcription</keyword>
<dbReference type="SMART" id="SM00100">
    <property type="entry name" value="cNMP"/>
    <property type="match status" value="1"/>
</dbReference>
<dbReference type="GO" id="GO:0005829">
    <property type="term" value="C:cytosol"/>
    <property type="evidence" value="ECO:0007669"/>
    <property type="project" value="TreeGrafter"/>
</dbReference>
<dbReference type="PROSITE" id="PS50042">
    <property type="entry name" value="CNMP_BINDING_3"/>
    <property type="match status" value="1"/>
</dbReference>
<dbReference type="InterPro" id="IPR036390">
    <property type="entry name" value="WH_DNA-bd_sf"/>
</dbReference>
<keyword evidence="2" id="KW-0238">DNA-binding</keyword>
<dbReference type="InterPro" id="IPR000595">
    <property type="entry name" value="cNMP-bd_dom"/>
</dbReference>
<feature type="domain" description="HTH crp-type" evidence="5">
    <location>
        <begin position="129"/>
        <end position="199"/>
    </location>
</feature>
<dbReference type="Pfam" id="PF13545">
    <property type="entry name" value="HTH_Crp_2"/>
    <property type="match status" value="1"/>
</dbReference>
<evidence type="ECO:0000256" key="1">
    <source>
        <dbReference type="ARBA" id="ARBA00023015"/>
    </source>
</evidence>
<evidence type="ECO:0000259" key="4">
    <source>
        <dbReference type="PROSITE" id="PS50042"/>
    </source>
</evidence>
<dbReference type="AlphaFoldDB" id="A0AA42BJA5"/>
<dbReference type="Gene3D" id="2.60.120.10">
    <property type="entry name" value="Jelly Rolls"/>
    <property type="match status" value="1"/>
</dbReference>
<evidence type="ECO:0000256" key="2">
    <source>
        <dbReference type="ARBA" id="ARBA00023125"/>
    </source>
</evidence>
<name>A0AA42BJA5_9RALS</name>
<dbReference type="PANTHER" id="PTHR24567:SF68">
    <property type="entry name" value="DNA-BINDING TRANSCRIPTIONAL DUAL REGULATOR CRP"/>
    <property type="match status" value="1"/>
</dbReference>
<dbReference type="InterPro" id="IPR050397">
    <property type="entry name" value="Env_Response_Regulators"/>
</dbReference>
<reference evidence="7" key="1">
    <citation type="journal article" date="2023" name="Front. Microbiol.">
        <title>Ralstonia chuxiongensis sp. nov., Ralstonia mojiangensis sp. nov., and Ralstonia soli sp. nov., isolated from tobacco fields, are three novel species in the family Burkholderiaceae.</title>
        <authorList>
            <person name="Lu C.H."/>
            <person name="Zhang Y.Y."/>
            <person name="Jiang N."/>
            <person name="Chen W."/>
            <person name="Shao X."/>
            <person name="Zhao Z.M."/>
            <person name="Lu W.L."/>
            <person name="Hu X."/>
            <person name="Xi Y.X."/>
            <person name="Zou S.Y."/>
            <person name="Wei Q.J."/>
            <person name="Lin Z.L."/>
            <person name="Gong L."/>
            <person name="Gai X.T."/>
            <person name="Zhang L.Q."/>
            <person name="Li J.Y."/>
            <person name="Jin Y."/>
            <person name="Xia Z.Y."/>
        </authorList>
    </citation>
    <scope>NUCLEOTIDE SEQUENCE [LARGE SCALE GENOMIC DNA]</scope>
    <source>
        <strain evidence="7">21YRMH01-3</strain>
    </source>
</reference>
<dbReference type="InterPro" id="IPR012318">
    <property type="entry name" value="HTH_CRP"/>
</dbReference>
<dbReference type="Pfam" id="PF00027">
    <property type="entry name" value="cNMP_binding"/>
    <property type="match status" value="1"/>
</dbReference>
<dbReference type="RefSeq" id="WP_253541125.1">
    <property type="nucleotide sequence ID" value="NZ_JAMYWC010000007.1"/>
</dbReference>
<organism evidence="6 7">
    <name type="scientific">Ralstonia chuxiongensis</name>
    <dbReference type="NCBI Taxonomy" id="2957504"/>
    <lineage>
        <taxon>Bacteria</taxon>
        <taxon>Pseudomonadati</taxon>
        <taxon>Pseudomonadota</taxon>
        <taxon>Betaproteobacteria</taxon>
        <taxon>Burkholderiales</taxon>
        <taxon>Burkholderiaceae</taxon>
        <taxon>Ralstonia</taxon>
    </lineage>
</organism>
<dbReference type="PANTHER" id="PTHR24567">
    <property type="entry name" value="CRP FAMILY TRANSCRIPTIONAL REGULATORY PROTEIN"/>
    <property type="match status" value="1"/>
</dbReference>
<sequence length="209" mass="23287">MEQKTRVLRDSFDRSYEAGAVACHRGDPADHWLAVIEGIVKVDTASKEGRVITFAGVPAGSWFGEGVVLKDEPRPYSVVAIRDSRLAFVPKSTFLWLLEQSHSFSRYVIDQLNARCGYYVGLVHNLRLHEASARVAFCLAELFNQQLYPATDKTLGFSQEEIGRLCGLSRQNTNRAIRELEDAGLVVAEYGSIQILDLAALRRFAHSGD</sequence>
<dbReference type="SMART" id="SM00419">
    <property type="entry name" value="HTH_CRP"/>
    <property type="match status" value="1"/>
</dbReference>
<evidence type="ECO:0000313" key="7">
    <source>
        <dbReference type="Proteomes" id="UP001162793"/>
    </source>
</evidence>
<dbReference type="SUPFAM" id="SSF51206">
    <property type="entry name" value="cAMP-binding domain-like"/>
    <property type="match status" value="1"/>
</dbReference>
<protein>
    <submittedName>
        <fullName evidence="6">Crp/Fnr family transcriptional regulator</fullName>
    </submittedName>
</protein>
<dbReference type="GO" id="GO:0003700">
    <property type="term" value="F:DNA-binding transcription factor activity"/>
    <property type="evidence" value="ECO:0007669"/>
    <property type="project" value="TreeGrafter"/>
</dbReference>
<dbReference type="Proteomes" id="UP001162793">
    <property type="component" value="Unassembled WGS sequence"/>
</dbReference>
<dbReference type="SUPFAM" id="SSF46785">
    <property type="entry name" value="Winged helix' DNA-binding domain"/>
    <property type="match status" value="1"/>
</dbReference>
<dbReference type="InterPro" id="IPR036388">
    <property type="entry name" value="WH-like_DNA-bd_sf"/>
</dbReference>
<dbReference type="Gene3D" id="1.10.10.10">
    <property type="entry name" value="Winged helix-like DNA-binding domain superfamily/Winged helix DNA-binding domain"/>
    <property type="match status" value="1"/>
</dbReference>
<dbReference type="PROSITE" id="PS51063">
    <property type="entry name" value="HTH_CRP_2"/>
    <property type="match status" value="1"/>
</dbReference>